<gene>
    <name evidence="2" type="ORF">HG263_10235</name>
</gene>
<accession>A0A849VDN4</accession>
<dbReference type="EMBL" id="JABBPG010000003">
    <property type="protein sequence ID" value="NOU50908.1"/>
    <property type="molecule type" value="Genomic_DNA"/>
</dbReference>
<dbReference type="AlphaFoldDB" id="A0A849VDN4"/>
<reference evidence="2 3" key="1">
    <citation type="submission" date="2020-04" db="EMBL/GenBank/DDBJ databases">
        <title>Pseudoalteromonas caenipelagi sp. nov., isolated from a tidal flat.</title>
        <authorList>
            <person name="Park S."/>
            <person name="Yoon J.-H."/>
        </authorList>
    </citation>
    <scope>NUCLEOTIDE SEQUENCE [LARGE SCALE GENOMIC DNA]</scope>
    <source>
        <strain evidence="2 3">JBTF-M23</strain>
    </source>
</reference>
<dbReference type="InterPro" id="IPR048469">
    <property type="entry name" value="YchJ-like_M"/>
</dbReference>
<dbReference type="PANTHER" id="PTHR33747">
    <property type="entry name" value="UPF0225 PROTEIN SCO1677"/>
    <property type="match status" value="1"/>
</dbReference>
<dbReference type="Pfam" id="PF02810">
    <property type="entry name" value="SEC-C"/>
    <property type="match status" value="1"/>
</dbReference>
<feature type="domain" description="YchJ-like middle NTF2-like" evidence="1">
    <location>
        <begin position="26"/>
        <end position="122"/>
    </location>
</feature>
<protein>
    <submittedName>
        <fullName evidence="2">YchJ family protein</fullName>
    </submittedName>
</protein>
<name>A0A849VDN4_9GAMM</name>
<organism evidence="2 3">
    <name type="scientific">Pseudoalteromonas caenipelagi</name>
    <dbReference type="NCBI Taxonomy" id="2726988"/>
    <lineage>
        <taxon>Bacteria</taxon>
        <taxon>Pseudomonadati</taxon>
        <taxon>Pseudomonadota</taxon>
        <taxon>Gammaproteobacteria</taxon>
        <taxon>Alteromonadales</taxon>
        <taxon>Pseudoalteromonadaceae</taxon>
        <taxon>Pseudoalteromonas</taxon>
    </lineage>
</organism>
<dbReference type="Proteomes" id="UP000586305">
    <property type="component" value="Unassembled WGS sequence"/>
</dbReference>
<comment type="caution">
    <text evidence="2">The sequence shown here is derived from an EMBL/GenBank/DDBJ whole genome shotgun (WGS) entry which is preliminary data.</text>
</comment>
<dbReference type="Pfam" id="PF17775">
    <property type="entry name" value="YchJ_M-like"/>
    <property type="match status" value="1"/>
</dbReference>
<dbReference type="SUPFAM" id="SSF103642">
    <property type="entry name" value="Sec-C motif"/>
    <property type="match status" value="1"/>
</dbReference>
<dbReference type="SUPFAM" id="SSF54427">
    <property type="entry name" value="NTF2-like"/>
    <property type="match status" value="1"/>
</dbReference>
<evidence type="ECO:0000259" key="1">
    <source>
        <dbReference type="Pfam" id="PF17775"/>
    </source>
</evidence>
<evidence type="ECO:0000313" key="3">
    <source>
        <dbReference type="Proteomes" id="UP000586305"/>
    </source>
</evidence>
<evidence type="ECO:0000313" key="2">
    <source>
        <dbReference type="EMBL" id="NOU50908.1"/>
    </source>
</evidence>
<dbReference type="InterPro" id="IPR032710">
    <property type="entry name" value="NTF2-like_dom_sf"/>
</dbReference>
<dbReference type="Gene3D" id="3.10.450.50">
    <property type="match status" value="1"/>
</dbReference>
<sequence>MCYCPNNAPFNECCEPFITGSKQPTTAEQLMRSRYSAYCVKNAEYIRATYVQSEQHNHSVEDILAFADLAQFIKLEIIDTGDTPDGSYVEFKASYIADNKVCLLHEKSLFVKESDRWKYANGTIYSTPEVKVGRNDECPCGSGKKYKKCHSH</sequence>
<dbReference type="InterPro" id="IPR004027">
    <property type="entry name" value="SEC_C_motif"/>
</dbReference>
<proteinExistence type="predicted"/>
<keyword evidence="3" id="KW-1185">Reference proteome</keyword>
<dbReference type="PANTHER" id="PTHR33747:SF1">
    <property type="entry name" value="ADENYLATE CYCLASE-ASSOCIATED CAP C-TERMINAL DOMAIN-CONTAINING PROTEIN"/>
    <property type="match status" value="1"/>
</dbReference>